<evidence type="ECO:0000256" key="1">
    <source>
        <dbReference type="ARBA" id="ARBA00009493"/>
    </source>
</evidence>
<reference evidence="9" key="1">
    <citation type="submission" date="2018-05" db="EMBL/GenBank/DDBJ databases">
        <title>Draft genome of Mucuna pruriens seed.</title>
        <authorList>
            <person name="Nnadi N.E."/>
            <person name="Vos R."/>
            <person name="Hasami M.H."/>
            <person name="Devisetty U.K."/>
            <person name="Aguiy J.C."/>
        </authorList>
    </citation>
    <scope>NUCLEOTIDE SEQUENCE [LARGE SCALE GENOMIC DNA]</scope>
    <source>
        <strain evidence="9">JCA_2017</strain>
    </source>
</reference>
<evidence type="ECO:0000313" key="9">
    <source>
        <dbReference type="EMBL" id="RDX97815.1"/>
    </source>
</evidence>
<name>A0A371H4U8_MUCPR</name>
<sequence length="210" mass="22969">MDSLSQSHISSPAPRFHILPFLLVKSIAAGAAAIAVERSEVVAGRDRTCVAAQFNVAAVAAAIVHNSGYPAIRYPAIPVQGSAAPLRYLGLTTMIRTSLQLLALQREGTAVSVKKQRSAFPPNFVHSLDSSHMMMTALACNDAGLCFAGVHDSFWTHPCDVEKMNWILREKFVELYNMPILENLLEGFQTTYPGLDFPPLPKRGDFDLQE</sequence>
<dbReference type="STRING" id="157652.A0A371H4U8"/>
<organism evidence="9 10">
    <name type="scientific">Mucuna pruriens</name>
    <name type="common">Velvet bean</name>
    <name type="synonym">Dolichos pruriens</name>
    <dbReference type="NCBI Taxonomy" id="157652"/>
    <lineage>
        <taxon>Eukaryota</taxon>
        <taxon>Viridiplantae</taxon>
        <taxon>Streptophyta</taxon>
        <taxon>Embryophyta</taxon>
        <taxon>Tracheophyta</taxon>
        <taxon>Spermatophyta</taxon>
        <taxon>Magnoliopsida</taxon>
        <taxon>eudicotyledons</taxon>
        <taxon>Gunneridae</taxon>
        <taxon>Pentapetalae</taxon>
        <taxon>rosids</taxon>
        <taxon>fabids</taxon>
        <taxon>Fabales</taxon>
        <taxon>Fabaceae</taxon>
        <taxon>Papilionoideae</taxon>
        <taxon>50 kb inversion clade</taxon>
        <taxon>NPAAA clade</taxon>
        <taxon>indigoferoid/millettioid clade</taxon>
        <taxon>Phaseoleae</taxon>
        <taxon>Mucuna</taxon>
    </lineage>
</organism>
<dbReference type="InterPro" id="IPR043502">
    <property type="entry name" value="DNA/RNA_pol_sf"/>
</dbReference>
<evidence type="ECO:0000256" key="6">
    <source>
        <dbReference type="ARBA" id="ARBA00023163"/>
    </source>
</evidence>
<evidence type="ECO:0000256" key="3">
    <source>
        <dbReference type="ARBA" id="ARBA00022478"/>
    </source>
</evidence>
<dbReference type="GO" id="GO:0003677">
    <property type="term" value="F:DNA binding"/>
    <property type="evidence" value="ECO:0007669"/>
    <property type="project" value="InterPro"/>
</dbReference>
<dbReference type="SUPFAM" id="SSF56672">
    <property type="entry name" value="DNA/RNA polymerases"/>
    <property type="match status" value="1"/>
</dbReference>
<evidence type="ECO:0000259" key="8">
    <source>
        <dbReference type="Pfam" id="PF00940"/>
    </source>
</evidence>
<dbReference type="InterPro" id="IPR046950">
    <property type="entry name" value="DNA-dir_Rpol_C_phage-type"/>
</dbReference>
<dbReference type="OrthoDB" id="276422at2759"/>
<keyword evidence="3 9" id="KW-0240">DNA-directed RNA polymerase</keyword>
<evidence type="ECO:0000256" key="7">
    <source>
        <dbReference type="ARBA" id="ARBA00048552"/>
    </source>
</evidence>
<keyword evidence="4" id="KW-0808">Transferase</keyword>
<dbReference type="EC" id="2.7.7.6" evidence="2"/>
<comment type="similarity">
    <text evidence="1">Belongs to the phage and mitochondrial RNA polymerase family.</text>
</comment>
<proteinExistence type="inferred from homology"/>
<dbReference type="EMBL" id="QJKJ01003568">
    <property type="protein sequence ID" value="RDX97815.1"/>
    <property type="molecule type" value="Genomic_DNA"/>
</dbReference>
<dbReference type="AlphaFoldDB" id="A0A371H4U8"/>
<feature type="non-terminal residue" evidence="9">
    <location>
        <position position="1"/>
    </location>
</feature>
<dbReference type="InterPro" id="IPR002092">
    <property type="entry name" value="DNA-dir_Rpol_phage-type"/>
</dbReference>
<keyword evidence="6" id="KW-0804">Transcription</keyword>
<evidence type="ECO:0000256" key="2">
    <source>
        <dbReference type="ARBA" id="ARBA00012418"/>
    </source>
</evidence>
<feature type="non-terminal residue" evidence="9">
    <location>
        <position position="210"/>
    </location>
</feature>
<comment type="catalytic activity">
    <reaction evidence="7">
        <text>RNA(n) + a ribonucleoside 5'-triphosphate = RNA(n+1) + diphosphate</text>
        <dbReference type="Rhea" id="RHEA:21248"/>
        <dbReference type="Rhea" id="RHEA-COMP:14527"/>
        <dbReference type="Rhea" id="RHEA-COMP:17342"/>
        <dbReference type="ChEBI" id="CHEBI:33019"/>
        <dbReference type="ChEBI" id="CHEBI:61557"/>
        <dbReference type="ChEBI" id="CHEBI:140395"/>
        <dbReference type="EC" id="2.7.7.6"/>
    </reaction>
</comment>
<dbReference type="PANTHER" id="PTHR10102">
    <property type="entry name" value="DNA-DIRECTED RNA POLYMERASE, MITOCHONDRIAL"/>
    <property type="match status" value="1"/>
</dbReference>
<keyword evidence="10" id="KW-1185">Reference proteome</keyword>
<feature type="domain" description="DNA-directed RNA polymerase C-terminal" evidence="8">
    <location>
        <begin position="93"/>
        <end position="193"/>
    </location>
</feature>
<dbReference type="Gene3D" id="3.30.70.370">
    <property type="match status" value="1"/>
</dbReference>
<dbReference type="GO" id="GO:0003899">
    <property type="term" value="F:DNA-directed RNA polymerase activity"/>
    <property type="evidence" value="ECO:0007669"/>
    <property type="project" value="UniProtKB-EC"/>
</dbReference>
<dbReference type="PANTHER" id="PTHR10102:SF1">
    <property type="entry name" value="DNA-DIRECTED RNA POLYMERASE 3, CHLOROPLASTIC"/>
    <property type="match status" value="1"/>
</dbReference>
<comment type="caution">
    <text evidence="9">The sequence shown here is derived from an EMBL/GenBank/DDBJ whole genome shotgun (WGS) entry which is preliminary data.</text>
</comment>
<evidence type="ECO:0000256" key="5">
    <source>
        <dbReference type="ARBA" id="ARBA00022695"/>
    </source>
</evidence>
<accession>A0A371H4U8</accession>
<dbReference type="Proteomes" id="UP000257109">
    <property type="component" value="Unassembled WGS sequence"/>
</dbReference>
<dbReference type="GO" id="GO:0034245">
    <property type="term" value="C:mitochondrial DNA-directed RNA polymerase complex"/>
    <property type="evidence" value="ECO:0007669"/>
    <property type="project" value="TreeGrafter"/>
</dbReference>
<keyword evidence="5" id="KW-0548">Nucleotidyltransferase</keyword>
<evidence type="ECO:0000313" key="10">
    <source>
        <dbReference type="Proteomes" id="UP000257109"/>
    </source>
</evidence>
<evidence type="ECO:0000256" key="4">
    <source>
        <dbReference type="ARBA" id="ARBA00022679"/>
    </source>
</evidence>
<dbReference type="Pfam" id="PF00940">
    <property type="entry name" value="RNA_pol"/>
    <property type="match status" value="1"/>
</dbReference>
<gene>
    <name evidence="9" type="primary">RPOT1-SYL</name>
    <name evidence="9" type="ORF">CR513_19364</name>
</gene>
<protein>
    <recommendedName>
        <fullName evidence="2">DNA-directed RNA polymerase</fullName>
        <ecNumber evidence="2">2.7.7.6</ecNumber>
    </recommendedName>
</protein>
<dbReference type="GO" id="GO:0006390">
    <property type="term" value="P:mitochondrial transcription"/>
    <property type="evidence" value="ECO:0007669"/>
    <property type="project" value="TreeGrafter"/>
</dbReference>